<evidence type="ECO:0000313" key="2">
    <source>
        <dbReference type="EMBL" id="KAL0157913.1"/>
    </source>
</evidence>
<protein>
    <recommendedName>
        <fullName evidence="1">Plexin TIG domain-containing protein</fullName>
    </recommendedName>
</protein>
<name>A0ABD0N719_CIRMR</name>
<feature type="domain" description="Plexin TIG" evidence="1">
    <location>
        <begin position="3"/>
        <end position="51"/>
    </location>
</feature>
<dbReference type="Gene3D" id="2.60.40.10">
    <property type="entry name" value="Immunoglobulins"/>
    <property type="match status" value="1"/>
</dbReference>
<comment type="caution">
    <text evidence="2">The sequence shown here is derived from an EMBL/GenBank/DDBJ whole genome shotgun (WGS) entry which is preliminary data.</text>
</comment>
<accession>A0ABD0N719</accession>
<sequence length="51" mass="5330">MLVKVTDVPDLSAGITCSFGNLTEVEGRVDGNQILCTSPAAKDVPIIPTDQ</sequence>
<dbReference type="InterPro" id="IPR041019">
    <property type="entry name" value="TIG1_plexin"/>
</dbReference>
<feature type="non-terminal residue" evidence="2">
    <location>
        <position position="51"/>
    </location>
</feature>
<keyword evidence="3" id="KW-1185">Reference proteome</keyword>
<dbReference type="InterPro" id="IPR013783">
    <property type="entry name" value="Ig-like_fold"/>
</dbReference>
<dbReference type="Proteomes" id="UP001529510">
    <property type="component" value="Unassembled WGS sequence"/>
</dbReference>
<evidence type="ECO:0000313" key="3">
    <source>
        <dbReference type="Proteomes" id="UP001529510"/>
    </source>
</evidence>
<dbReference type="EMBL" id="JAMKFB020000023">
    <property type="protein sequence ID" value="KAL0157913.1"/>
    <property type="molecule type" value="Genomic_DNA"/>
</dbReference>
<reference evidence="2 3" key="1">
    <citation type="submission" date="2024-05" db="EMBL/GenBank/DDBJ databases">
        <title>Genome sequencing and assembly of Indian major carp, Cirrhinus mrigala (Hamilton, 1822).</title>
        <authorList>
            <person name="Mohindra V."/>
            <person name="Chowdhury L.M."/>
            <person name="Lal K."/>
            <person name="Jena J.K."/>
        </authorList>
    </citation>
    <scope>NUCLEOTIDE SEQUENCE [LARGE SCALE GENOMIC DNA]</scope>
    <source>
        <strain evidence="2">CM1030</strain>
        <tissue evidence="2">Blood</tissue>
    </source>
</reference>
<organism evidence="2 3">
    <name type="scientific">Cirrhinus mrigala</name>
    <name type="common">Mrigala</name>
    <dbReference type="NCBI Taxonomy" id="683832"/>
    <lineage>
        <taxon>Eukaryota</taxon>
        <taxon>Metazoa</taxon>
        <taxon>Chordata</taxon>
        <taxon>Craniata</taxon>
        <taxon>Vertebrata</taxon>
        <taxon>Euteleostomi</taxon>
        <taxon>Actinopterygii</taxon>
        <taxon>Neopterygii</taxon>
        <taxon>Teleostei</taxon>
        <taxon>Ostariophysi</taxon>
        <taxon>Cypriniformes</taxon>
        <taxon>Cyprinidae</taxon>
        <taxon>Labeoninae</taxon>
        <taxon>Labeonini</taxon>
        <taxon>Cirrhinus</taxon>
    </lineage>
</organism>
<proteinExistence type="predicted"/>
<evidence type="ECO:0000259" key="1">
    <source>
        <dbReference type="Pfam" id="PF17960"/>
    </source>
</evidence>
<gene>
    <name evidence="2" type="ORF">M9458_045989</name>
</gene>
<dbReference type="Pfam" id="PF17960">
    <property type="entry name" value="TIG_plexin"/>
    <property type="match status" value="1"/>
</dbReference>
<dbReference type="AlphaFoldDB" id="A0ABD0N719"/>